<protein>
    <submittedName>
        <fullName evidence="1">Uncharacterized protein</fullName>
    </submittedName>
</protein>
<dbReference type="EMBL" id="LWDE02000190">
    <property type="protein sequence ID" value="KAE8252001.1"/>
    <property type="molecule type" value="Genomic_DNA"/>
</dbReference>
<accession>A0A8X7SYR5</accession>
<reference evidence="1" key="1">
    <citation type="submission" date="2016-04" db="EMBL/GenBank/DDBJ databases">
        <authorList>
            <person name="Nguyen H.D."/>
            <person name="Samba Siva P."/>
            <person name="Cullis J."/>
            <person name="Levesque C.A."/>
            <person name="Hambleton S."/>
        </authorList>
    </citation>
    <scope>NUCLEOTIDE SEQUENCE</scope>
    <source>
        <strain evidence="1">DAOMC 236426</strain>
    </source>
</reference>
<dbReference type="Gene3D" id="3.30.760.10">
    <property type="entry name" value="RNA Cap, Translation Initiation Factor Eif4e"/>
    <property type="match status" value="1"/>
</dbReference>
<dbReference type="InterPro" id="IPR023398">
    <property type="entry name" value="TIF_eIF4e-like"/>
</dbReference>
<comment type="caution">
    <text evidence="1">The sequence shown here is derived from an EMBL/GenBank/DDBJ whole genome shotgun (WGS) entry which is preliminary data.</text>
</comment>
<evidence type="ECO:0000313" key="1">
    <source>
        <dbReference type="EMBL" id="KAE8252001.1"/>
    </source>
</evidence>
<proteinExistence type="predicted"/>
<reference evidence="1" key="2">
    <citation type="journal article" date="2019" name="IMA Fungus">
        <title>Genome sequencing and comparison of five Tilletia species to identify candidate genes for the detection of regulated species infecting wheat.</title>
        <authorList>
            <person name="Nguyen H.D.T."/>
            <person name="Sultana T."/>
            <person name="Kesanakurti P."/>
            <person name="Hambleton S."/>
        </authorList>
    </citation>
    <scope>NUCLEOTIDE SEQUENCE</scope>
    <source>
        <strain evidence="1">DAOMC 236426</strain>
    </source>
</reference>
<keyword evidence="2" id="KW-1185">Reference proteome</keyword>
<dbReference type="AlphaFoldDB" id="A0A8X7SYR5"/>
<organism evidence="1 2">
    <name type="scientific">Tilletia controversa</name>
    <name type="common">dwarf bunt fungus</name>
    <dbReference type="NCBI Taxonomy" id="13291"/>
    <lineage>
        <taxon>Eukaryota</taxon>
        <taxon>Fungi</taxon>
        <taxon>Dikarya</taxon>
        <taxon>Basidiomycota</taxon>
        <taxon>Ustilaginomycotina</taxon>
        <taxon>Exobasidiomycetes</taxon>
        <taxon>Tilletiales</taxon>
        <taxon>Tilletiaceae</taxon>
        <taxon>Tilletia</taxon>
    </lineage>
</organism>
<evidence type="ECO:0000313" key="2">
    <source>
        <dbReference type="Proteomes" id="UP000077684"/>
    </source>
</evidence>
<name>A0A8X7SYR5_9BASI</name>
<dbReference type="Proteomes" id="UP000077684">
    <property type="component" value="Unassembled WGS sequence"/>
</dbReference>
<gene>
    <name evidence="1" type="ORF">A4X06_0g2458</name>
</gene>
<sequence>MGTIFHPIEGLHDHVLLIPEQGQPNAEFNAWMVANSPLDVNPMIGHGWVWIIRRRGEQYGLDADERLQVLIQKGFCESLFYEAGLELVNIPDLVNHPGQRAIVMGPVEAEVQQVCRDQIGLREGEWLFFLDENDDRGREGFAGYFTELAESFRAGPLSQLNGNDGRPVVTAVKISGMEDVHPDHEEPCICVLFENGWLVEHARAVHARLREHHDRFEPFGVKSRLYSSLGLYRDNVYGTLMCHYLTADM</sequence>